<evidence type="ECO:0000313" key="1">
    <source>
        <dbReference type="EMBL" id="KAI4304228.1"/>
    </source>
</evidence>
<reference evidence="2" key="1">
    <citation type="journal article" date="2023" name="Front. Plant Sci.">
        <title>Chromosomal-level genome assembly of Melastoma candidum provides insights into trichome evolution.</title>
        <authorList>
            <person name="Zhong Y."/>
            <person name="Wu W."/>
            <person name="Sun C."/>
            <person name="Zou P."/>
            <person name="Liu Y."/>
            <person name="Dai S."/>
            <person name="Zhou R."/>
        </authorList>
    </citation>
    <scope>NUCLEOTIDE SEQUENCE [LARGE SCALE GENOMIC DNA]</scope>
</reference>
<comment type="caution">
    <text evidence="1">The sequence shown here is derived from an EMBL/GenBank/DDBJ whole genome shotgun (WGS) entry which is preliminary data.</text>
</comment>
<evidence type="ECO:0000313" key="2">
    <source>
        <dbReference type="Proteomes" id="UP001057402"/>
    </source>
</evidence>
<name>A0ACB9L5H9_9MYRT</name>
<dbReference type="EMBL" id="CM042891">
    <property type="protein sequence ID" value="KAI4304228.1"/>
    <property type="molecule type" value="Genomic_DNA"/>
</dbReference>
<proteinExistence type="predicted"/>
<gene>
    <name evidence="1" type="ORF">MLD38_039770</name>
</gene>
<organism evidence="1 2">
    <name type="scientific">Melastoma candidum</name>
    <dbReference type="NCBI Taxonomy" id="119954"/>
    <lineage>
        <taxon>Eukaryota</taxon>
        <taxon>Viridiplantae</taxon>
        <taxon>Streptophyta</taxon>
        <taxon>Embryophyta</taxon>
        <taxon>Tracheophyta</taxon>
        <taxon>Spermatophyta</taxon>
        <taxon>Magnoliopsida</taxon>
        <taxon>eudicotyledons</taxon>
        <taxon>Gunneridae</taxon>
        <taxon>Pentapetalae</taxon>
        <taxon>rosids</taxon>
        <taxon>malvids</taxon>
        <taxon>Myrtales</taxon>
        <taxon>Melastomataceae</taxon>
        <taxon>Melastomatoideae</taxon>
        <taxon>Melastomateae</taxon>
        <taxon>Melastoma</taxon>
    </lineage>
</organism>
<dbReference type="Proteomes" id="UP001057402">
    <property type="component" value="Chromosome 12"/>
</dbReference>
<keyword evidence="2" id="KW-1185">Reference proteome</keyword>
<protein>
    <submittedName>
        <fullName evidence="1">Uncharacterized protein</fullName>
    </submittedName>
</protein>
<sequence>MLDNILGRARVSDKNSNYSDRFSPFGSTWSEEELDFLWIGVRRYGRNNWKAILKAPRLRFSPGKDACGLAERWEEEQVKVLNNYSGSPIAASRYQVNVVQWNYVSDHESGIVGRSLMDETQLSLGDLYAHRKFIDIGNHSFHNQKASRSYILLWSCSSRRQLTSLVEGNCLYPTSEVC</sequence>
<accession>A0ACB9L5H9</accession>